<comment type="caution">
    <text evidence="1">The sequence shown here is derived from an EMBL/GenBank/DDBJ whole genome shotgun (WGS) entry which is preliminary data.</text>
</comment>
<dbReference type="EMBL" id="RCHS01002239">
    <property type="protein sequence ID" value="RMX48806.1"/>
    <property type="molecule type" value="Genomic_DNA"/>
</dbReference>
<dbReference type="AlphaFoldDB" id="A0A3M6U5E8"/>
<dbReference type="Proteomes" id="UP000275408">
    <property type="component" value="Unassembled WGS sequence"/>
</dbReference>
<proteinExistence type="predicted"/>
<evidence type="ECO:0000313" key="1">
    <source>
        <dbReference type="EMBL" id="RMX48806.1"/>
    </source>
</evidence>
<keyword evidence="2" id="KW-1185">Reference proteome</keyword>
<reference evidence="1 2" key="1">
    <citation type="journal article" date="2018" name="Sci. Rep.">
        <title>Comparative analysis of the Pocillopora damicornis genome highlights role of immune system in coral evolution.</title>
        <authorList>
            <person name="Cunning R."/>
            <person name="Bay R.A."/>
            <person name="Gillette P."/>
            <person name="Baker A.C."/>
            <person name="Traylor-Knowles N."/>
        </authorList>
    </citation>
    <scope>NUCLEOTIDE SEQUENCE [LARGE SCALE GENOMIC DNA]</scope>
    <source>
        <strain evidence="1">RSMAS</strain>
        <tissue evidence="1">Whole animal</tissue>
    </source>
</reference>
<name>A0A3M6U5E8_POCDA</name>
<organism evidence="1 2">
    <name type="scientific">Pocillopora damicornis</name>
    <name type="common">Cauliflower coral</name>
    <name type="synonym">Millepora damicornis</name>
    <dbReference type="NCBI Taxonomy" id="46731"/>
    <lineage>
        <taxon>Eukaryota</taxon>
        <taxon>Metazoa</taxon>
        <taxon>Cnidaria</taxon>
        <taxon>Anthozoa</taxon>
        <taxon>Hexacorallia</taxon>
        <taxon>Scleractinia</taxon>
        <taxon>Astrocoeniina</taxon>
        <taxon>Pocilloporidae</taxon>
        <taxon>Pocillopora</taxon>
    </lineage>
</organism>
<accession>A0A3M6U5E8</accession>
<gene>
    <name evidence="1" type="ORF">pdam_00001533</name>
</gene>
<protein>
    <submittedName>
        <fullName evidence="1">Uncharacterized protein</fullName>
    </submittedName>
</protein>
<sequence>MSYANVVWANCDKESVHRVLRLQKRAARVICYADRMTPSVALFNKLGWIPFYEQHKIDKCTMIGTPATLDIKALMLFVLNIKEKQKEDALSLFRQQDCGTVHQLKLGN</sequence>
<evidence type="ECO:0000313" key="2">
    <source>
        <dbReference type="Proteomes" id="UP000275408"/>
    </source>
</evidence>